<reference evidence="1" key="1">
    <citation type="submission" date="2022-10" db="EMBL/GenBank/DDBJ databases">
        <title>Genome sequences of endogenous nimaviruses in decapod crustaceans.</title>
        <authorList>
            <person name="Kawato S."/>
            <person name="Nozaki R."/>
            <person name="Kondo H."/>
            <person name="Hirono I."/>
        </authorList>
    </citation>
    <scope>NUCLEOTIDE SEQUENCE</scope>
    <source>
        <strain evidence="1">TUMSAT20210906</strain>
    </source>
</reference>
<evidence type="ECO:0000313" key="1">
    <source>
        <dbReference type="EMBL" id="BDT63313.1"/>
    </source>
</evidence>
<proteinExistence type="predicted"/>
<name>A0A9C7EZ79_9VIRU</name>
<accession>A0A9C7EZ79</accession>
<dbReference type="EMBL" id="LC738883">
    <property type="protein sequence ID" value="BDT63313.1"/>
    <property type="molecule type" value="Genomic_DNA"/>
</dbReference>
<protein>
    <submittedName>
        <fullName evidence="1">Uncharacterized protein</fullName>
    </submittedName>
</protein>
<organism evidence="1">
    <name type="scientific">Armadillidium vulgare clopovirus</name>
    <dbReference type="NCBI Taxonomy" id="2984284"/>
    <lineage>
        <taxon>Viruses</taxon>
        <taxon>Viruses incertae sedis</taxon>
        <taxon>Naldaviricetes</taxon>
        <taxon>Nimaviridae</taxon>
    </lineage>
</organism>
<sequence length="383" mass="45565">MDPNEISTSYHLDEDVDDNNYKTNATMNWASSQQSYMTAPASTTAPAPAPPILRNKNNVHILKSFFNKLNYEFIENEEIIPVKKYKKIYVNNSFDDEVDRDENEEEERKNRDYAKKRIFAKYNKNESGDDGDFSKIPNIAISRNNYSHKNGGVGGGGGLCVESLPFNAKTEKLYILKRNKENGKFSIHPIKILKFHQSPHEHDMAAFQMNEDQTTLSRLLHLKEKIRYDIEMFKQRTFNNCKLLLQSKNVDENLNNRIFRRTIEGDLKRLGQPIRDLLDYNCMRFERFQKDKSKALLRFNNRDYTKRFISYFIREKRPNTPLTFKDFLTTDQMKLHRFVVSENKNRQEFFAQVIDGEIFIFNMNDRRPKYRIRNEEEYYQFLL</sequence>